<organism evidence="2 3">
    <name type="scientific">SAR86 cluster bacterium</name>
    <dbReference type="NCBI Taxonomy" id="2030880"/>
    <lineage>
        <taxon>Bacteria</taxon>
        <taxon>Pseudomonadati</taxon>
        <taxon>Pseudomonadota</taxon>
        <taxon>Gammaproteobacteria</taxon>
        <taxon>SAR86 cluster</taxon>
    </lineage>
</organism>
<feature type="transmembrane region" description="Helical" evidence="1">
    <location>
        <begin position="157"/>
        <end position="173"/>
    </location>
</feature>
<feature type="transmembrane region" description="Helical" evidence="1">
    <location>
        <begin position="41"/>
        <end position="60"/>
    </location>
</feature>
<feature type="transmembrane region" description="Helical" evidence="1">
    <location>
        <begin position="132"/>
        <end position="151"/>
    </location>
</feature>
<feature type="transmembrane region" description="Helical" evidence="1">
    <location>
        <begin position="80"/>
        <end position="98"/>
    </location>
</feature>
<dbReference type="EMBL" id="NVWI01000005">
    <property type="protein sequence ID" value="PCJ41525.1"/>
    <property type="molecule type" value="Genomic_DNA"/>
</dbReference>
<sequence length="381" mass="43368">MLERQILKYLYSNYPLAIFMILLLSAMQSSVVLNDENVGKIFYWFFGLFILQGLRFLDYYNYRWRYQSEIYSIYEMFRNFRLGAIFTGVFLGAFPVLVIDTVTITDMVFIAFVFAGITAASITSLGVDRLSLTLFLATSLLPLLFCFFSIGGYMPNIMASMIFLFMIYLIVNGNRFRKQIVANVELTSEALQGKKALLNRQLISELIVEIQTAYLDKQLTLKLFDNVLEEIINLSGVQYGFICQVEQRSAYELSSKVLVNLGGLNLTQLNGDALKVDELNLRPLSLEAYISQVIISRKNIEVDHIEVFEGEPRTMVIGNLFGIPLLANGKVIAVIGFVDLYDTNLEERIVFLNPLFQTIERILSNFSYGELERALEGGLDK</sequence>
<dbReference type="AlphaFoldDB" id="A0A2A5CDD6"/>
<dbReference type="Proteomes" id="UP000228987">
    <property type="component" value="Unassembled WGS sequence"/>
</dbReference>
<feature type="transmembrane region" description="Helical" evidence="1">
    <location>
        <begin position="104"/>
        <end position="125"/>
    </location>
</feature>
<keyword evidence="1" id="KW-0472">Membrane</keyword>
<keyword evidence="1" id="KW-0812">Transmembrane</keyword>
<comment type="caution">
    <text evidence="2">The sequence shown here is derived from an EMBL/GenBank/DDBJ whole genome shotgun (WGS) entry which is preliminary data.</text>
</comment>
<evidence type="ECO:0000313" key="2">
    <source>
        <dbReference type="EMBL" id="PCJ41525.1"/>
    </source>
</evidence>
<evidence type="ECO:0008006" key="4">
    <source>
        <dbReference type="Google" id="ProtNLM"/>
    </source>
</evidence>
<accession>A0A2A5CDD6</accession>
<feature type="transmembrane region" description="Helical" evidence="1">
    <location>
        <begin position="12"/>
        <end position="29"/>
    </location>
</feature>
<protein>
    <recommendedName>
        <fullName evidence="4">GAF domain-containing protein</fullName>
    </recommendedName>
</protein>
<evidence type="ECO:0000256" key="1">
    <source>
        <dbReference type="SAM" id="Phobius"/>
    </source>
</evidence>
<keyword evidence="1" id="KW-1133">Transmembrane helix</keyword>
<name>A0A2A5CDD6_9GAMM</name>
<reference evidence="3" key="1">
    <citation type="submission" date="2017-08" db="EMBL/GenBank/DDBJ databases">
        <title>A dynamic microbial community with high functional redundancy inhabits the cold, oxic subseafloor aquifer.</title>
        <authorList>
            <person name="Tully B.J."/>
            <person name="Wheat C.G."/>
            <person name="Glazer B.T."/>
            <person name="Huber J.A."/>
        </authorList>
    </citation>
    <scope>NUCLEOTIDE SEQUENCE [LARGE SCALE GENOMIC DNA]</scope>
</reference>
<gene>
    <name evidence="2" type="ORF">COA71_08180</name>
</gene>
<evidence type="ECO:0000313" key="3">
    <source>
        <dbReference type="Proteomes" id="UP000228987"/>
    </source>
</evidence>
<proteinExistence type="predicted"/>